<organism evidence="2 3">
    <name type="scientific">Streptomyces sp. 900129855</name>
    <dbReference type="NCBI Taxonomy" id="3155129"/>
    <lineage>
        <taxon>Bacteria</taxon>
        <taxon>Bacillati</taxon>
        <taxon>Actinomycetota</taxon>
        <taxon>Actinomycetes</taxon>
        <taxon>Kitasatosporales</taxon>
        <taxon>Streptomycetaceae</taxon>
        <taxon>Streptomyces</taxon>
    </lineage>
</organism>
<reference evidence="2 3" key="1">
    <citation type="submission" date="2024-06" db="EMBL/GenBank/DDBJ databases">
        <title>The Natural Products Discovery Center: Release of the First 8490 Sequenced Strains for Exploring Actinobacteria Biosynthetic Diversity.</title>
        <authorList>
            <person name="Kalkreuter E."/>
            <person name="Kautsar S.A."/>
            <person name="Yang D."/>
            <person name="Bader C.D."/>
            <person name="Teijaro C.N."/>
            <person name="Fluegel L."/>
            <person name="Davis C.M."/>
            <person name="Simpson J.R."/>
            <person name="Lauterbach L."/>
            <person name="Steele A.D."/>
            <person name="Gui C."/>
            <person name="Meng S."/>
            <person name="Li G."/>
            <person name="Viehrig K."/>
            <person name="Ye F."/>
            <person name="Su P."/>
            <person name="Kiefer A.F."/>
            <person name="Nichols A."/>
            <person name="Cepeda A.J."/>
            <person name="Yan W."/>
            <person name="Fan B."/>
            <person name="Jiang Y."/>
            <person name="Adhikari A."/>
            <person name="Zheng C.-J."/>
            <person name="Schuster L."/>
            <person name="Cowan T.M."/>
            <person name="Smanski M.J."/>
            <person name="Chevrette M.G."/>
            <person name="De Carvalho L.P.S."/>
            <person name="Shen B."/>
        </authorList>
    </citation>
    <scope>NUCLEOTIDE SEQUENCE [LARGE SCALE GENOMIC DNA]</scope>
    <source>
        <strain evidence="2 3">NPDC033843</strain>
    </source>
</reference>
<dbReference type="EMBL" id="JBEZVE010000012">
    <property type="protein sequence ID" value="MEU3783368.1"/>
    <property type="molecule type" value="Genomic_DNA"/>
</dbReference>
<sequence>MTAHITRNERTFKVGKLDVVLRTSTRRTKDVGITTDGQVAVRAPHGTSTMEAANLVRRRREWIYRQLLRLQQNQPTPVTKTLVEGEEFTVFGTLHRLHLATMTDDDQPASVHRHPETGPHLHLDRRLADHPEHARNTLIHWYAQQAQNWLDQNGEQLVPKTEEAKPRLRASVRLSIALIAHRPHHELILSWAAAQLTDTNLRILVADTLGRAPAAALHRLHTAYRNLWLGDVRAQAASGRPRSNS</sequence>
<evidence type="ECO:0000313" key="3">
    <source>
        <dbReference type="Proteomes" id="UP001550739"/>
    </source>
</evidence>
<evidence type="ECO:0000259" key="1">
    <source>
        <dbReference type="Pfam" id="PF01863"/>
    </source>
</evidence>
<gene>
    <name evidence="2" type="ORF">AB0E89_22945</name>
</gene>
<feature type="domain" description="YgjP-like metallopeptidase" evidence="1">
    <location>
        <begin position="31"/>
        <end position="169"/>
    </location>
</feature>
<comment type="caution">
    <text evidence="2">The sequence shown here is derived from an EMBL/GenBank/DDBJ whole genome shotgun (WGS) entry which is preliminary data.</text>
</comment>
<dbReference type="RefSeq" id="WP_361704471.1">
    <property type="nucleotide sequence ID" value="NZ_JBEZVE010000012.1"/>
</dbReference>
<dbReference type="Proteomes" id="UP001550739">
    <property type="component" value="Unassembled WGS sequence"/>
</dbReference>
<dbReference type="Pfam" id="PF01863">
    <property type="entry name" value="YgjP-like"/>
    <property type="match status" value="1"/>
</dbReference>
<evidence type="ECO:0000313" key="2">
    <source>
        <dbReference type="EMBL" id="MEU3783368.1"/>
    </source>
</evidence>
<protein>
    <submittedName>
        <fullName evidence="2">YgjP-like metallopeptidase domain-containing protein</fullName>
    </submittedName>
</protein>
<keyword evidence="3" id="KW-1185">Reference proteome</keyword>
<proteinExistence type="predicted"/>
<accession>A0ABV2ZLE4</accession>
<dbReference type="InterPro" id="IPR002725">
    <property type="entry name" value="YgjP-like_metallopeptidase"/>
</dbReference>
<name>A0ABV2ZLE4_9ACTN</name>